<protein>
    <submittedName>
        <fullName evidence="1">Uncharacterized protein</fullName>
    </submittedName>
</protein>
<sequence>MLKLIKIAFGIEQKRKKVNLPKGLSQLETTSAAAWWN</sequence>
<keyword evidence="2" id="KW-1185">Reference proteome</keyword>
<dbReference type="STRING" id="299255.SAMN02745129_3995"/>
<name>A0A1M5Y9V7_9GAMM</name>
<organism evidence="1 2">
    <name type="scientific">Ferrimonas marina</name>
    <dbReference type="NCBI Taxonomy" id="299255"/>
    <lineage>
        <taxon>Bacteria</taxon>
        <taxon>Pseudomonadati</taxon>
        <taxon>Pseudomonadota</taxon>
        <taxon>Gammaproteobacteria</taxon>
        <taxon>Alteromonadales</taxon>
        <taxon>Ferrimonadaceae</taxon>
        <taxon>Ferrimonas</taxon>
    </lineage>
</organism>
<reference evidence="1 2" key="1">
    <citation type="submission" date="2016-11" db="EMBL/GenBank/DDBJ databases">
        <authorList>
            <person name="Jaros S."/>
            <person name="Januszkiewicz K."/>
            <person name="Wedrychowicz H."/>
        </authorList>
    </citation>
    <scope>NUCLEOTIDE SEQUENCE [LARGE SCALE GENOMIC DNA]</scope>
    <source>
        <strain evidence="1 2">DSM 16917</strain>
    </source>
</reference>
<dbReference type="AlphaFoldDB" id="A0A1M5Y9V7"/>
<dbReference type="EMBL" id="FQXG01000007">
    <property type="protein sequence ID" value="SHI08835.1"/>
    <property type="molecule type" value="Genomic_DNA"/>
</dbReference>
<evidence type="ECO:0000313" key="1">
    <source>
        <dbReference type="EMBL" id="SHI08835.1"/>
    </source>
</evidence>
<evidence type="ECO:0000313" key="2">
    <source>
        <dbReference type="Proteomes" id="UP000184268"/>
    </source>
</evidence>
<accession>A0A1M5Y9V7</accession>
<proteinExistence type="predicted"/>
<dbReference type="Proteomes" id="UP000184268">
    <property type="component" value="Unassembled WGS sequence"/>
</dbReference>
<gene>
    <name evidence="1" type="ORF">SAMN02745129_3995</name>
</gene>